<dbReference type="Proteomes" id="UP001054945">
    <property type="component" value="Unassembled WGS sequence"/>
</dbReference>
<sequence>MEKPLEKKNVRRSESIQCSFTYKRFKNSPNSRCKEIGKGLTRKAINRLQIMISQEKHKKRKIRKKVFSSKTRKDLRT</sequence>
<dbReference type="EMBL" id="BPLR01015389">
    <property type="protein sequence ID" value="GIY75792.1"/>
    <property type="molecule type" value="Genomic_DNA"/>
</dbReference>
<organism evidence="2 3">
    <name type="scientific">Caerostris extrusa</name>
    <name type="common">Bark spider</name>
    <name type="synonym">Caerostris bankana</name>
    <dbReference type="NCBI Taxonomy" id="172846"/>
    <lineage>
        <taxon>Eukaryota</taxon>
        <taxon>Metazoa</taxon>
        <taxon>Ecdysozoa</taxon>
        <taxon>Arthropoda</taxon>
        <taxon>Chelicerata</taxon>
        <taxon>Arachnida</taxon>
        <taxon>Araneae</taxon>
        <taxon>Araneomorphae</taxon>
        <taxon>Entelegynae</taxon>
        <taxon>Araneoidea</taxon>
        <taxon>Araneidae</taxon>
        <taxon>Caerostris</taxon>
    </lineage>
</organism>
<feature type="region of interest" description="Disordered" evidence="1">
    <location>
        <begin position="55"/>
        <end position="77"/>
    </location>
</feature>
<comment type="caution">
    <text evidence="2">The sequence shown here is derived from an EMBL/GenBank/DDBJ whole genome shotgun (WGS) entry which is preliminary data.</text>
</comment>
<evidence type="ECO:0000256" key="1">
    <source>
        <dbReference type="SAM" id="MobiDB-lite"/>
    </source>
</evidence>
<reference evidence="2 3" key="1">
    <citation type="submission" date="2021-06" db="EMBL/GenBank/DDBJ databases">
        <title>Caerostris extrusa draft genome.</title>
        <authorList>
            <person name="Kono N."/>
            <person name="Arakawa K."/>
        </authorList>
    </citation>
    <scope>NUCLEOTIDE SEQUENCE [LARGE SCALE GENOMIC DNA]</scope>
</reference>
<accession>A0AAV4VZN2</accession>
<keyword evidence="3" id="KW-1185">Reference proteome</keyword>
<evidence type="ECO:0000313" key="3">
    <source>
        <dbReference type="Proteomes" id="UP001054945"/>
    </source>
</evidence>
<proteinExistence type="predicted"/>
<gene>
    <name evidence="2" type="ORF">CEXT_493211</name>
</gene>
<dbReference type="AlphaFoldDB" id="A0AAV4VZN2"/>
<name>A0AAV4VZN2_CAEEX</name>
<evidence type="ECO:0000313" key="2">
    <source>
        <dbReference type="EMBL" id="GIY75792.1"/>
    </source>
</evidence>
<feature type="compositionally biased region" description="Basic residues" evidence="1">
    <location>
        <begin position="56"/>
        <end position="67"/>
    </location>
</feature>
<protein>
    <submittedName>
        <fullName evidence="2">Uncharacterized protein</fullName>
    </submittedName>
</protein>